<evidence type="ECO:0000313" key="2">
    <source>
        <dbReference type="Proteomes" id="UP000245629"/>
    </source>
</evidence>
<dbReference type="AlphaFoldDB" id="A0A2S2CLN0"/>
<protein>
    <submittedName>
        <fullName evidence="1">Uncharacterized protein</fullName>
    </submittedName>
</protein>
<dbReference type="Proteomes" id="UP000245629">
    <property type="component" value="Chromosome 1"/>
</dbReference>
<reference evidence="2" key="1">
    <citation type="submission" date="2018-05" db="EMBL/GenBank/DDBJ databases">
        <title>Azospirillum thermophila sp. nov., a novel isolated from hot spring.</title>
        <authorList>
            <person name="Zhao Z."/>
        </authorList>
    </citation>
    <scope>NUCLEOTIDE SEQUENCE [LARGE SCALE GENOMIC DNA]</scope>
    <source>
        <strain evidence="2">CFH 70021</strain>
    </source>
</reference>
<gene>
    <name evidence="1" type="ORF">DEW08_03830</name>
</gene>
<accession>A0A2S2CLN0</accession>
<keyword evidence="2" id="KW-1185">Reference proteome</keyword>
<dbReference type="KEGG" id="azz:DEW08_03830"/>
<name>A0A2S2CLN0_9PROT</name>
<sequence length="97" mass="10770">MVEGGIERFIGAVELFDRALMGRLERDQQRSEFRTLIGVAGTLPVDRRAFSEHTDGTKAPAQFIPAGPGDTSRFPDAIVRHLHPAVGRHVTLLWGHR</sequence>
<proteinExistence type="predicted"/>
<evidence type="ECO:0000313" key="1">
    <source>
        <dbReference type="EMBL" id="AWK85413.1"/>
    </source>
</evidence>
<dbReference type="EMBL" id="CP029352">
    <property type="protein sequence ID" value="AWK85413.1"/>
    <property type="molecule type" value="Genomic_DNA"/>
</dbReference>
<organism evidence="1 2">
    <name type="scientific">Azospirillum thermophilum</name>
    <dbReference type="NCBI Taxonomy" id="2202148"/>
    <lineage>
        <taxon>Bacteria</taxon>
        <taxon>Pseudomonadati</taxon>
        <taxon>Pseudomonadota</taxon>
        <taxon>Alphaproteobacteria</taxon>
        <taxon>Rhodospirillales</taxon>
        <taxon>Azospirillaceae</taxon>
        <taxon>Azospirillum</taxon>
    </lineage>
</organism>